<evidence type="ECO:0000313" key="1">
    <source>
        <dbReference type="EMBL" id="KAL0000087.1"/>
    </source>
</evidence>
<dbReference type="Pfam" id="PF00560">
    <property type="entry name" value="LRR_1"/>
    <property type="match status" value="1"/>
</dbReference>
<dbReference type="Proteomes" id="UP001459277">
    <property type="component" value="Unassembled WGS sequence"/>
</dbReference>
<dbReference type="EMBL" id="JAZDWU010000006">
    <property type="protein sequence ID" value="KAL0000087.1"/>
    <property type="molecule type" value="Genomic_DNA"/>
</dbReference>
<accession>A0AAW2CPU2</accession>
<reference evidence="1 2" key="1">
    <citation type="submission" date="2024-01" db="EMBL/GenBank/DDBJ databases">
        <title>A telomere-to-telomere, gap-free genome of sweet tea (Lithocarpus litseifolius).</title>
        <authorList>
            <person name="Zhou J."/>
        </authorList>
    </citation>
    <scope>NUCLEOTIDE SEQUENCE [LARGE SCALE GENOMIC DNA]</scope>
    <source>
        <strain evidence="1">Zhou-2022a</strain>
        <tissue evidence="1">Leaf</tissue>
    </source>
</reference>
<keyword evidence="2" id="KW-1185">Reference proteome</keyword>
<dbReference type="InterPro" id="IPR032675">
    <property type="entry name" value="LRR_dom_sf"/>
</dbReference>
<protein>
    <submittedName>
        <fullName evidence="1">Uncharacterized protein</fullName>
    </submittedName>
</protein>
<evidence type="ECO:0000313" key="2">
    <source>
        <dbReference type="Proteomes" id="UP001459277"/>
    </source>
</evidence>
<dbReference type="AlphaFoldDB" id="A0AAW2CPU2"/>
<gene>
    <name evidence="1" type="ORF">SO802_019689</name>
</gene>
<name>A0AAW2CPU2_9ROSI</name>
<dbReference type="SUPFAM" id="SSF52058">
    <property type="entry name" value="L domain-like"/>
    <property type="match status" value="1"/>
</dbReference>
<comment type="caution">
    <text evidence="1">The sequence shown here is derived from an EMBL/GenBank/DDBJ whole genome shotgun (WGS) entry which is preliminary data.</text>
</comment>
<proteinExistence type="predicted"/>
<organism evidence="1 2">
    <name type="scientific">Lithocarpus litseifolius</name>
    <dbReference type="NCBI Taxonomy" id="425828"/>
    <lineage>
        <taxon>Eukaryota</taxon>
        <taxon>Viridiplantae</taxon>
        <taxon>Streptophyta</taxon>
        <taxon>Embryophyta</taxon>
        <taxon>Tracheophyta</taxon>
        <taxon>Spermatophyta</taxon>
        <taxon>Magnoliopsida</taxon>
        <taxon>eudicotyledons</taxon>
        <taxon>Gunneridae</taxon>
        <taxon>Pentapetalae</taxon>
        <taxon>rosids</taxon>
        <taxon>fabids</taxon>
        <taxon>Fagales</taxon>
        <taxon>Fagaceae</taxon>
        <taxon>Lithocarpus</taxon>
    </lineage>
</organism>
<sequence length="99" mass="10990">MLTFLKILDLGMNQLWGLIPPQKFDKSSENVKRIGLVICLKLGCVGFSELINFCCCRNLQSNGLTGLTPPEHSNLNHLLELRLDRNRLQGSVPAASNPD</sequence>
<dbReference type="InterPro" id="IPR001611">
    <property type="entry name" value="Leu-rich_rpt"/>
</dbReference>
<dbReference type="Gene3D" id="3.80.10.10">
    <property type="entry name" value="Ribonuclease Inhibitor"/>
    <property type="match status" value="1"/>
</dbReference>